<dbReference type="GO" id="GO:0006310">
    <property type="term" value="P:DNA recombination"/>
    <property type="evidence" value="ECO:0007669"/>
    <property type="project" value="UniProtKB-KW"/>
</dbReference>
<dbReference type="InterPro" id="IPR002104">
    <property type="entry name" value="Integrase_catalytic"/>
</dbReference>
<sequence>MNKTFGILFLLKKSKKDAMGKSPIYLRITVEGKRVEISVKRSILASKWSSKAQRSIGRSSDAKELNSYLDSLLASVYRHHRELIQDDVEVTASVLKNRILGVEAKQRMLVKLFEEHNNRAEELKGVKFASGTIDRYKTTKKHIESFLKDNYGLVDINLVKIDYQFIIDFEHYLKTVRKCAHNTTLKYIRNFKKIIRLAMAKGWVKVDPFMNFKVKLDAVKREYLTEEELNTIYTKDLHGERLSQVRDMFIFCCYTGLAYTDVRKLTPDHIVTGIDGGKWINVYRTKTENLCKIPLLPIAEEIILKYKNNKEVLLKSVLLPVLSNQKSNSYLKEVAGICKINKNLTTHIGRHTFATTVTLTNGVPLESVSNMLGHSSIKSTQHYAKVTNRKVSNDMQQLKEVMEAKKDLPIKLKVSS</sequence>
<evidence type="ECO:0000259" key="4">
    <source>
        <dbReference type="PROSITE" id="PS51898"/>
    </source>
</evidence>
<evidence type="ECO:0000256" key="1">
    <source>
        <dbReference type="ARBA" id="ARBA00008857"/>
    </source>
</evidence>
<name>A0AAJ1QZG0_9FLAO</name>
<dbReference type="InterPro" id="IPR011010">
    <property type="entry name" value="DNA_brk_join_enz"/>
</dbReference>
<evidence type="ECO:0000256" key="2">
    <source>
        <dbReference type="ARBA" id="ARBA00023125"/>
    </source>
</evidence>
<dbReference type="Pfam" id="PF00589">
    <property type="entry name" value="Phage_integrase"/>
    <property type="match status" value="1"/>
</dbReference>
<dbReference type="PANTHER" id="PTHR30349">
    <property type="entry name" value="PHAGE INTEGRASE-RELATED"/>
    <property type="match status" value="1"/>
</dbReference>
<dbReference type="InterPro" id="IPR010998">
    <property type="entry name" value="Integrase_recombinase_N"/>
</dbReference>
<dbReference type="Pfam" id="PF17293">
    <property type="entry name" value="Arm-DNA-bind_5"/>
    <property type="match status" value="1"/>
</dbReference>
<reference evidence="5 6" key="1">
    <citation type="journal article" date="2014" name="Int. J. Syst. Evol. Microbiol.">
        <title>Complete genome sequence of Corynebacterium casei LMG S-19264T (=DSM 44701T), isolated from a smear-ripened cheese.</title>
        <authorList>
            <consortium name="US DOE Joint Genome Institute (JGI-PGF)"/>
            <person name="Walter F."/>
            <person name="Albersmeier A."/>
            <person name="Kalinowski J."/>
            <person name="Ruckert C."/>
        </authorList>
    </citation>
    <scope>NUCLEOTIDE SEQUENCE [LARGE SCALE GENOMIC DNA]</scope>
    <source>
        <strain evidence="5 6">CECT 8670</strain>
    </source>
</reference>
<dbReference type="AlphaFoldDB" id="A0AAJ1QZG0"/>
<dbReference type="Gene3D" id="1.10.443.10">
    <property type="entry name" value="Intergrase catalytic core"/>
    <property type="match status" value="1"/>
</dbReference>
<dbReference type="InterPro" id="IPR035386">
    <property type="entry name" value="Arm-DNA-bind_5"/>
</dbReference>
<comment type="similarity">
    <text evidence="1">Belongs to the 'phage' integrase family.</text>
</comment>
<dbReference type="GO" id="GO:0003677">
    <property type="term" value="F:DNA binding"/>
    <property type="evidence" value="ECO:0007669"/>
    <property type="project" value="UniProtKB-KW"/>
</dbReference>
<dbReference type="InterPro" id="IPR013762">
    <property type="entry name" value="Integrase-like_cat_sf"/>
</dbReference>
<dbReference type="EMBL" id="JAUFQH010000015">
    <property type="protein sequence ID" value="MDN3620763.1"/>
    <property type="molecule type" value="Genomic_DNA"/>
</dbReference>
<dbReference type="PANTHER" id="PTHR30349:SF64">
    <property type="entry name" value="PROPHAGE INTEGRASE INTD-RELATED"/>
    <property type="match status" value="1"/>
</dbReference>
<accession>A0AAJ1QZG0</accession>
<dbReference type="Pfam" id="PF13102">
    <property type="entry name" value="Phage_int_SAM_5"/>
    <property type="match status" value="1"/>
</dbReference>
<evidence type="ECO:0000256" key="3">
    <source>
        <dbReference type="ARBA" id="ARBA00023172"/>
    </source>
</evidence>
<dbReference type="Gene3D" id="1.10.150.130">
    <property type="match status" value="1"/>
</dbReference>
<dbReference type="RefSeq" id="WP_261972475.1">
    <property type="nucleotide sequence ID" value="NZ_CP103460.1"/>
</dbReference>
<dbReference type="PROSITE" id="PS51898">
    <property type="entry name" value="TYR_RECOMBINASE"/>
    <property type="match status" value="1"/>
</dbReference>
<organism evidence="5 6">
    <name type="scientific">Polaribacter sejongensis</name>
    <dbReference type="NCBI Taxonomy" id="985043"/>
    <lineage>
        <taxon>Bacteria</taxon>
        <taxon>Pseudomonadati</taxon>
        <taxon>Bacteroidota</taxon>
        <taxon>Flavobacteriia</taxon>
        <taxon>Flavobacteriales</taxon>
        <taxon>Flavobacteriaceae</taxon>
    </lineage>
</organism>
<dbReference type="SUPFAM" id="SSF56349">
    <property type="entry name" value="DNA breaking-rejoining enzymes"/>
    <property type="match status" value="1"/>
</dbReference>
<comment type="caution">
    <text evidence="5">The sequence shown here is derived from an EMBL/GenBank/DDBJ whole genome shotgun (WGS) entry which is preliminary data.</text>
</comment>
<proteinExistence type="inferred from homology"/>
<dbReference type="InterPro" id="IPR025269">
    <property type="entry name" value="SAM-like_dom"/>
</dbReference>
<dbReference type="CDD" id="cd01185">
    <property type="entry name" value="INTN1_C_like"/>
    <property type="match status" value="1"/>
</dbReference>
<protein>
    <submittedName>
        <fullName evidence="5">Site-specific integrase</fullName>
    </submittedName>
</protein>
<gene>
    <name evidence="5" type="ORF">QWY81_14960</name>
</gene>
<evidence type="ECO:0000313" key="5">
    <source>
        <dbReference type="EMBL" id="MDN3620763.1"/>
    </source>
</evidence>
<dbReference type="Proteomes" id="UP001228636">
    <property type="component" value="Unassembled WGS sequence"/>
</dbReference>
<dbReference type="InterPro" id="IPR050090">
    <property type="entry name" value="Tyrosine_recombinase_XerCD"/>
</dbReference>
<feature type="domain" description="Tyr recombinase" evidence="4">
    <location>
        <begin position="219"/>
        <end position="403"/>
    </location>
</feature>
<evidence type="ECO:0000313" key="6">
    <source>
        <dbReference type="Proteomes" id="UP001228636"/>
    </source>
</evidence>
<keyword evidence="2" id="KW-0238">DNA-binding</keyword>
<dbReference type="GO" id="GO:0015074">
    <property type="term" value="P:DNA integration"/>
    <property type="evidence" value="ECO:0007669"/>
    <property type="project" value="InterPro"/>
</dbReference>
<keyword evidence="3" id="KW-0233">DNA recombination</keyword>